<organism evidence="1">
    <name type="scientific">Neisseria gonorrhoeae</name>
    <dbReference type="NCBI Taxonomy" id="485"/>
    <lineage>
        <taxon>Bacteria</taxon>
        <taxon>Pseudomonadati</taxon>
        <taxon>Pseudomonadota</taxon>
        <taxon>Betaproteobacteria</taxon>
        <taxon>Neisseriales</taxon>
        <taxon>Neisseriaceae</taxon>
        <taxon>Neisseria</taxon>
    </lineage>
</organism>
<proteinExistence type="predicted"/>
<dbReference type="AlphaFoldDB" id="A0A379B187"/>
<gene>
    <name evidence="1" type="ORF">NCTC11421_03833</name>
</gene>
<evidence type="ECO:0000313" key="1">
    <source>
        <dbReference type="EMBL" id="SUB32393.1"/>
    </source>
</evidence>
<sequence length="154" mass="16926">MRQVSPVFGIFAFAVSLVFRLDGFFFGLGGFGFRRNGCGFGFCFGRFLRGRFGFVACFCRFQFCRFRFCLGTGFCACGSFGSGFYRVFCRLLRLNRCGLGLGGFYLCCQFFGRRNVDSASAFACFDFYAVNGADFGFGAADADGAAVAAVFLVR</sequence>
<name>A0A379B187_NEIGO</name>
<accession>A0A379B187</accession>
<reference evidence="1" key="1">
    <citation type="submission" date="2018-06" db="EMBL/GenBank/DDBJ databases">
        <authorList>
            <consortium name="Pathogen Informatics"/>
            <person name="Doyle S."/>
        </authorList>
    </citation>
    <scope>NUCLEOTIDE SEQUENCE [LARGE SCALE GENOMIC DNA]</scope>
    <source>
        <strain evidence="1">NCTC11421</strain>
    </source>
</reference>
<protein>
    <submittedName>
        <fullName evidence="1">Uncharacterized protein</fullName>
    </submittedName>
</protein>
<dbReference type="EMBL" id="UGRI01000002">
    <property type="protein sequence ID" value="SUB32393.1"/>
    <property type="molecule type" value="Genomic_DNA"/>
</dbReference>